<dbReference type="InterPro" id="IPR023214">
    <property type="entry name" value="HAD_sf"/>
</dbReference>
<dbReference type="InterPro" id="IPR036412">
    <property type="entry name" value="HAD-like_sf"/>
</dbReference>
<dbReference type="PRINTS" id="PR00413">
    <property type="entry name" value="HADHALOGNASE"/>
</dbReference>
<dbReference type="PROSITE" id="PS01228">
    <property type="entry name" value="COF_1"/>
    <property type="match status" value="1"/>
</dbReference>
<dbReference type="HOGENOM" id="CLU_045011_19_3_9"/>
<dbReference type="InterPro" id="IPR023198">
    <property type="entry name" value="PGP-like_dom2"/>
</dbReference>
<dbReference type="Gene3D" id="3.40.50.1000">
    <property type="entry name" value="HAD superfamily/HAD-like"/>
    <property type="match status" value="1"/>
</dbReference>
<reference evidence="1" key="1">
    <citation type="submission" date="2014-07" db="EMBL/GenBank/DDBJ databases">
        <authorList>
            <person name="Urmite Genomes Urmite Genomes"/>
        </authorList>
    </citation>
    <scope>NUCLEOTIDE SEQUENCE</scope>
    <source>
        <strain evidence="1">13S34_air</strain>
    </source>
</reference>
<dbReference type="InterPro" id="IPR041492">
    <property type="entry name" value="HAD_2"/>
</dbReference>
<dbReference type="AlphaFoldDB" id="A0A078MI20"/>
<gene>
    <name evidence="1" type="primary">ppaX</name>
    <name evidence="1" type="ORF">BN1050_01947</name>
</gene>
<dbReference type="PATRIC" id="fig|1461583.4.peg.1869"/>
<dbReference type="GO" id="GO:0006281">
    <property type="term" value="P:DNA repair"/>
    <property type="evidence" value="ECO:0007669"/>
    <property type="project" value="TreeGrafter"/>
</dbReference>
<dbReference type="GO" id="GO:0008967">
    <property type="term" value="F:phosphoglycolate phosphatase activity"/>
    <property type="evidence" value="ECO:0007669"/>
    <property type="project" value="TreeGrafter"/>
</dbReference>
<proteinExistence type="predicted"/>
<dbReference type="SUPFAM" id="SSF56784">
    <property type="entry name" value="HAD-like"/>
    <property type="match status" value="1"/>
</dbReference>
<dbReference type="Gene3D" id="1.10.150.240">
    <property type="entry name" value="Putative phosphatase, domain 2"/>
    <property type="match status" value="1"/>
</dbReference>
<dbReference type="PANTHER" id="PTHR43434:SF26">
    <property type="entry name" value="PYROPHOSPHATASE PPAX"/>
    <property type="match status" value="1"/>
</dbReference>
<dbReference type="SFLD" id="SFLDG01129">
    <property type="entry name" value="C1.5:_HAD__Beta-PGM__Phosphata"/>
    <property type="match status" value="1"/>
</dbReference>
<organism evidence="1">
    <name type="scientific">Metalysinibacillus saudimassiliensis</name>
    <dbReference type="NCBI Taxonomy" id="1461583"/>
    <lineage>
        <taxon>Bacteria</taxon>
        <taxon>Bacillati</taxon>
        <taxon>Bacillota</taxon>
        <taxon>Bacilli</taxon>
        <taxon>Bacillales</taxon>
        <taxon>Caryophanaceae</taxon>
        <taxon>Metalysinibacillus</taxon>
    </lineage>
</organism>
<dbReference type="InterPro" id="IPR050155">
    <property type="entry name" value="HAD-like_hydrolase_sf"/>
</dbReference>
<dbReference type="NCBIfam" id="TIGR01549">
    <property type="entry name" value="HAD-SF-IA-v1"/>
    <property type="match status" value="1"/>
</dbReference>
<protein>
    <submittedName>
        <fullName evidence="1">Pyrophosphatase PpaX</fullName>
    </submittedName>
</protein>
<dbReference type="InterPro" id="IPR006439">
    <property type="entry name" value="HAD-SF_hydro_IA"/>
</dbReference>
<dbReference type="EMBL" id="LN483075">
    <property type="protein sequence ID" value="CEA04336.1"/>
    <property type="molecule type" value="Genomic_DNA"/>
</dbReference>
<accession>A0A078MI20</accession>
<dbReference type="Pfam" id="PF13419">
    <property type="entry name" value="HAD_2"/>
    <property type="match status" value="1"/>
</dbReference>
<dbReference type="NCBIfam" id="NF009804">
    <property type="entry name" value="PRK13288.1"/>
    <property type="match status" value="1"/>
</dbReference>
<dbReference type="SFLD" id="SFLDG01135">
    <property type="entry name" value="C1.5.6:_HAD__Beta-PGM__Phospha"/>
    <property type="match status" value="1"/>
</dbReference>
<dbReference type="NCBIfam" id="TIGR01509">
    <property type="entry name" value="HAD-SF-IA-v3"/>
    <property type="match status" value="1"/>
</dbReference>
<dbReference type="PANTHER" id="PTHR43434">
    <property type="entry name" value="PHOSPHOGLYCOLATE PHOSPHATASE"/>
    <property type="match status" value="1"/>
</dbReference>
<sequence length="213" mass="23623">MRYEALLFDFDGTLLNTNELILQSFHHVLNERFPGQYQVADCAQFIGPSLKQTFDALAPSETEQLIATYRAFNEANHDVLITEYPHVVETLTALKAMGAKLAIVSTKRNDMIELGLQRLGITALFDVKIGSDDVRHVKPHPEPVELALRQLGVTKDKALMIGDNSHDIEAGNNAGVASVGVAWALKGEAYLRSFNPTYIVQDMRDFIPLVKGE</sequence>
<dbReference type="GO" id="GO:0005829">
    <property type="term" value="C:cytosol"/>
    <property type="evidence" value="ECO:0007669"/>
    <property type="project" value="TreeGrafter"/>
</dbReference>
<dbReference type="FunFam" id="3.40.50.1000:FF:000022">
    <property type="entry name" value="Phosphoglycolate phosphatase"/>
    <property type="match status" value="1"/>
</dbReference>
<dbReference type="SFLD" id="SFLDS00003">
    <property type="entry name" value="Haloacid_Dehalogenase"/>
    <property type="match status" value="1"/>
</dbReference>
<evidence type="ECO:0000313" key="1">
    <source>
        <dbReference type="EMBL" id="CEA04336.1"/>
    </source>
</evidence>
<name>A0A078MI20_9BACL</name>